<dbReference type="OrthoDB" id="6088892at2759"/>
<evidence type="ECO:0000313" key="12">
    <source>
        <dbReference type="EMBL" id="PIO27620.1"/>
    </source>
</evidence>
<dbReference type="Proteomes" id="UP000228934">
    <property type="component" value="Unassembled WGS sequence"/>
</dbReference>
<dbReference type="GO" id="GO:0007204">
    <property type="term" value="P:positive regulation of cytosolic calcium ion concentration"/>
    <property type="evidence" value="ECO:0007669"/>
    <property type="project" value="TreeGrafter"/>
</dbReference>
<comment type="subcellular location">
    <subcellularLocation>
        <location evidence="1">Membrane</location>
        <topology evidence="1">Multi-pass membrane protein</topology>
    </subcellularLocation>
</comment>
<organism evidence="12 13">
    <name type="scientific">Aquarana catesbeiana</name>
    <name type="common">American bullfrog</name>
    <name type="synonym">Rana catesbeiana</name>
    <dbReference type="NCBI Taxonomy" id="8400"/>
    <lineage>
        <taxon>Eukaryota</taxon>
        <taxon>Metazoa</taxon>
        <taxon>Chordata</taxon>
        <taxon>Craniata</taxon>
        <taxon>Vertebrata</taxon>
        <taxon>Euteleostomi</taxon>
        <taxon>Amphibia</taxon>
        <taxon>Batrachia</taxon>
        <taxon>Anura</taxon>
        <taxon>Neobatrachia</taxon>
        <taxon>Ranoidea</taxon>
        <taxon>Ranidae</taxon>
        <taxon>Aquarana</taxon>
    </lineage>
</organism>
<feature type="transmembrane region" description="Helical" evidence="10">
    <location>
        <begin position="65"/>
        <end position="89"/>
    </location>
</feature>
<proteinExistence type="inferred from homology"/>
<evidence type="ECO:0000313" key="13">
    <source>
        <dbReference type="Proteomes" id="UP000228934"/>
    </source>
</evidence>
<dbReference type="FunFam" id="1.20.1070.10:FF:000034">
    <property type="entry name" value="G-protein coupled receptor 1"/>
    <property type="match status" value="1"/>
</dbReference>
<feature type="transmembrane region" description="Helical" evidence="10">
    <location>
        <begin position="191"/>
        <end position="215"/>
    </location>
</feature>
<dbReference type="GO" id="GO:0006954">
    <property type="term" value="P:inflammatory response"/>
    <property type="evidence" value="ECO:0007669"/>
    <property type="project" value="TreeGrafter"/>
</dbReference>
<keyword evidence="3 10" id="KW-1133">Transmembrane helix</keyword>
<dbReference type="GO" id="GO:0007200">
    <property type="term" value="P:phospholipase C-activating G protein-coupled receptor signaling pathway"/>
    <property type="evidence" value="ECO:0007669"/>
    <property type="project" value="TreeGrafter"/>
</dbReference>
<keyword evidence="13" id="KW-1185">Reference proteome</keyword>
<sequence>MSGSMETNTTEETHTDQKFYTTLLKILSVSAMVGLSGICLLGITGNGLVIWFVAFKLKKTVNSVWFLSLAFADFTFCLFLPLTVTYIALDFHWPFGTFMCKLSHFALYLNMSASVLQLTVISIKSGFERAFTEDTNLTDPNRHRFSPDHAISQIVSKFDLTPDMSGNMETNTTEETYINGNYTTMYNMLSVSYMVVLSGIYLLGITGNGLVIWFVTFRMKKTVNSVWFSSLAFSDLTFSLFLPLTVISIALNYTWPFGTFMCKLNIFVLYLNQSASVLQLTVISTDRFISVIFPVWCQNHRTVRLAVKVVLALWIVSLLLNVHYFTNTHINDVDDNKVSCSVGWSMQHVQVIIRFIVLFVIPFTIIFFCYAVIFLHIRRNHRVTSTKPFKVIAAVIISFFICWFPYHVFSIMFSYRSDTVYINPTLVKLLIGKDISSLLAFSNSCVNPLLYVFIGQNFKEKFWSSVKSAFERTFTEDANLTDPNRHRVLPDHAISQM</sequence>
<keyword evidence="5 10" id="KW-0472">Membrane</keyword>
<evidence type="ECO:0000256" key="8">
    <source>
        <dbReference type="ARBA" id="ARBA00023224"/>
    </source>
</evidence>
<dbReference type="PANTHER" id="PTHR24225:SF70">
    <property type="entry name" value="G PROTEIN-COUPLED RECEPTOR 33"/>
    <property type="match status" value="1"/>
</dbReference>
<dbReference type="GO" id="GO:0004930">
    <property type="term" value="F:G protein-coupled receptor activity"/>
    <property type="evidence" value="ECO:0007669"/>
    <property type="project" value="UniProtKB-KW"/>
</dbReference>
<dbReference type="PANTHER" id="PTHR24225">
    <property type="entry name" value="CHEMOTACTIC RECEPTOR"/>
    <property type="match status" value="1"/>
</dbReference>
<evidence type="ECO:0000256" key="5">
    <source>
        <dbReference type="ARBA" id="ARBA00023136"/>
    </source>
</evidence>
<dbReference type="PROSITE" id="PS50262">
    <property type="entry name" value="G_PROTEIN_RECEP_F1_2"/>
    <property type="match status" value="2"/>
</dbReference>
<dbReference type="PRINTS" id="PR00526">
    <property type="entry name" value="FMETLEUPHER"/>
</dbReference>
<gene>
    <name evidence="12" type="ORF">AB205_0118030</name>
</gene>
<dbReference type="InterPro" id="IPR017452">
    <property type="entry name" value="GPCR_Rhodpsn_7TM"/>
</dbReference>
<feature type="transmembrane region" description="Helical" evidence="10">
    <location>
        <begin position="351"/>
        <end position="377"/>
    </location>
</feature>
<feature type="transmembrane region" description="Helical" evidence="10">
    <location>
        <begin position="309"/>
        <end position="326"/>
    </location>
</feature>
<keyword evidence="7" id="KW-0675">Receptor</keyword>
<evidence type="ECO:0000256" key="9">
    <source>
        <dbReference type="ARBA" id="ARBA00025736"/>
    </source>
</evidence>
<evidence type="ECO:0000256" key="3">
    <source>
        <dbReference type="ARBA" id="ARBA00022989"/>
    </source>
</evidence>
<accession>A0A2G9RI93</accession>
<dbReference type="Pfam" id="PF00001">
    <property type="entry name" value="7tm_1"/>
    <property type="match status" value="2"/>
</dbReference>
<dbReference type="AlphaFoldDB" id="A0A2G9RI93"/>
<keyword evidence="4" id="KW-0297">G-protein coupled receptor</keyword>
<dbReference type="Gene3D" id="1.20.1070.10">
    <property type="entry name" value="Rhodopsin 7-helix transmembrane proteins"/>
    <property type="match status" value="2"/>
</dbReference>
<evidence type="ECO:0000259" key="11">
    <source>
        <dbReference type="PROSITE" id="PS50262"/>
    </source>
</evidence>
<evidence type="ECO:0000256" key="7">
    <source>
        <dbReference type="ARBA" id="ARBA00023170"/>
    </source>
</evidence>
<comment type="similarity">
    <text evidence="9">Belongs to the chemokine-like receptor (CMKLR) family.</text>
</comment>
<keyword evidence="6" id="KW-1015">Disulfide bond</keyword>
<dbReference type="GO" id="GO:0004875">
    <property type="term" value="F:complement receptor activity"/>
    <property type="evidence" value="ECO:0007669"/>
    <property type="project" value="TreeGrafter"/>
</dbReference>
<dbReference type="EMBL" id="KV939176">
    <property type="protein sequence ID" value="PIO27620.1"/>
    <property type="molecule type" value="Genomic_DNA"/>
</dbReference>
<keyword evidence="2 10" id="KW-0812">Transmembrane</keyword>
<evidence type="ECO:0000256" key="2">
    <source>
        <dbReference type="ARBA" id="ARBA00022692"/>
    </source>
</evidence>
<dbReference type="PRINTS" id="PR00237">
    <property type="entry name" value="GPCRRHODOPSN"/>
</dbReference>
<feature type="transmembrane region" description="Helical" evidence="10">
    <location>
        <begin position="26"/>
        <end position="53"/>
    </location>
</feature>
<feature type="domain" description="G-protein coupled receptors family 1 profile" evidence="11">
    <location>
        <begin position="45"/>
        <end position="123"/>
    </location>
</feature>
<evidence type="ECO:0000256" key="6">
    <source>
        <dbReference type="ARBA" id="ARBA00023157"/>
    </source>
</evidence>
<feature type="domain" description="G-protein coupled receptors family 1 profile" evidence="11">
    <location>
        <begin position="207"/>
        <end position="451"/>
    </location>
</feature>
<dbReference type="InterPro" id="IPR000276">
    <property type="entry name" value="GPCR_Rhodpsn"/>
</dbReference>
<reference evidence="13" key="1">
    <citation type="journal article" date="2017" name="Nat. Commun.">
        <title>The North American bullfrog draft genome provides insight into hormonal regulation of long noncoding RNA.</title>
        <authorList>
            <person name="Hammond S.A."/>
            <person name="Warren R.L."/>
            <person name="Vandervalk B.P."/>
            <person name="Kucuk E."/>
            <person name="Khan H."/>
            <person name="Gibb E.A."/>
            <person name="Pandoh P."/>
            <person name="Kirk H."/>
            <person name="Zhao Y."/>
            <person name="Jones M."/>
            <person name="Mungall A.J."/>
            <person name="Coope R."/>
            <person name="Pleasance S."/>
            <person name="Moore R.A."/>
            <person name="Holt R.A."/>
            <person name="Round J.M."/>
            <person name="Ohora S."/>
            <person name="Walle B.V."/>
            <person name="Veldhoen N."/>
            <person name="Helbing C.C."/>
            <person name="Birol I."/>
        </authorList>
    </citation>
    <scope>NUCLEOTIDE SEQUENCE [LARGE SCALE GENOMIC DNA]</scope>
</reference>
<dbReference type="GO" id="GO:0005886">
    <property type="term" value="C:plasma membrane"/>
    <property type="evidence" value="ECO:0007669"/>
    <property type="project" value="TreeGrafter"/>
</dbReference>
<evidence type="ECO:0000256" key="10">
    <source>
        <dbReference type="SAM" id="Phobius"/>
    </source>
</evidence>
<evidence type="ECO:0000256" key="4">
    <source>
        <dbReference type="ARBA" id="ARBA00023040"/>
    </source>
</evidence>
<keyword evidence="8" id="KW-0807">Transducer</keyword>
<name>A0A2G9RI93_AQUCT</name>
<dbReference type="InterPro" id="IPR000826">
    <property type="entry name" value="Formyl_rcpt-rel"/>
</dbReference>
<dbReference type="SUPFAM" id="SSF81321">
    <property type="entry name" value="Family A G protein-coupled receptor-like"/>
    <property type="match status" value="2"/>
</dbReference>
<protein>
    <recommendedName>
        <fullName evidence="11">G-protein coupled receptors family 1 profile domain-containing protein</fullName>
    </recommendedName>
</protein>
<feature type="transmembrane region" description="Helical" evidence="10">
    <location>
        <begin position="236"/>
        <end position="255"/>
    </location>
</feature>
<evidence type="ECO:0000256" key="1">
    <source>
        <dbReference type="ARBA" id="ARBA00004141"/>
    </source>
</evidence>
<feature type="transmembrane region" description="Helical" evidence="10">
    <location>
        <begin position="389"/>
        <end position="415"/>
    </location>
</feature>